<protein>
    <recommendedName>
        <fullName evidence="4">Aminopeptidase</fullName>
    </recommendedName>
</protein>
<keyword evidence="6" id="KW-0175">Coiled coil</keyword>
<dbReference type="GO" id="GO:0043418">
    <property type="term" value="P:homocysteine catabolic process"/>
    <property type="evidence" value="ECO:0007669"/>
    <property type="project" value="TreeGrafter"/>
</dbReference>
<evidence type="ECO:0000256" key="1">
    <source>
        <dbReference type="ARBA" id="ARBA00022670"/>
    </source>
</evidence>
<keyword evidence="4 7" id="KW-0031">Aminopeptidase</keyword>
<gene>
    <name evidence="7" type="ORF">OMES3154_01042</name>
</gene>
<dbReference type="PIRSF" id="PIRSF005700">
    <property type="entry name" value="PepC"/>
    <property type="match status" value="1"/>
</dbReference>
<comment type="similarity">
    <text evidence="4">Belongs to the peptidase C1 family.</text>
</comment>
<feature type="active site" evidence="5">
    <location>
        <position position="67"/>
    </location>
</feature>
<evidence type="ECO:0000256" key="5">
    <source>
        <dbReference type="PIRSR" id="PIRSR005700-1"/>
    </source>
</evidence>
<organism evidence="7 8">
    <name type="scientific">Oceanivirga miroungae</name>
    <dbReference type="NCBI Taxonomy" id="1130046"/>
    <lineage>
        <taxon>Bacteria</taxon>
        <taxon>Fusobacteriati</taxon>
        <taxon>Fusobacteriota</taxon>
        <taxon>Fusobacteriia</taxon>
        <taxon>Fusobacteriales</taxon>
        <taxon>Leptotrichiaceae</taxon>
        <taxon>Oceanivirga</taxon>
    </lineage>
</organism>
<name>A0A6I8M7A6_9FUSO</name>
<evidence type="ECO:0000256" key="2">
    <source>
        <dbReference type="ARBA" id="ARBA00022801"/>
    </source>
</evidence>
<reference evidence="7 8" key="1">
    <citation type="submission" date="2019-10" db="EMBL/GenBank/DDBJ databases">
        <authorList>
            <person name="Blom J."/>
        </authorList>
    </citation>
    <scope>NUCLEOTIDE SEQUENCE [LARGE SCALE GENOMIC DNA]</scope>
    <source>
        <strain evidence="7 8">ES3154-GLU</strain>
    </source>
</reference>
<dbReference type="Gene3D" id="3.90.70.10">
    <property type="entry name" value="Cysteine proteinases"/>
    <property type="match status" value="1"/>
</dbReference>
<dbReference type="GO" id="GO:0005737">
    <property type="term" value="C:cytoplasm"/>
    <property type="evidence" value="ECO:0007669"/>
    <property type="project" value="TreeGrafter"/>
</dbReference>
<dbReference type="SUPFAM" id="SSF54001">
    <property type="entry name" value="Cysteine proteinases"/>
    <property type="match status" value="1"/>
</dbReference>
<evidence type="ECO:0000256" key="6">
    <source>
        <dbReference type="SAM" id="Coils"/>
    </source>
</evidence>
<evidence type="ECO:0000313" key="8">
    <source>
        <dbReference type="Proteomes" id="UP000419017"/>
    </source>
</evidence>
<sequence length="435" mass="50875">MVDLKLLDKFEKMYNEDKTNLVIENAIARVGIDEASLKQNVLRKHNFVFSNEVKNQDVTNQKRSGRCWMFSGLNVLRAMTKEKLNVENFEFSQSYLQFYDKIEKSNSYLEYVVETKDLDIMDRLASYIVSNPAEDGGYWNFFQGLVLKYGVVPKEIMPETFHSSDTTRLNEMLELRLKKAAVEIRKEKSDKKIEKIKEKALYDVYNICVKAIGLPPKEFSYEYYDKDKKFHSIKDMDPKKFLSEYVGVNVEDKIQIVHDPRENYEVGRIYRVPYTVSVYEYGPTSYLTVSMEELKKATIKSIKDNIPVWFACDVAKESHYKTGIMDPNLFDYDNTLTELGEFSKADRLLTNASVLTHAMTFVGVDLDENENAKTWKVENSWGDEIGKKGIFSMSDDWFEKHNYECVVDKKYISEEYLSAFEKEEIVLPWYDNYLG</sequence>
<proteinExistence type="inferred from homology"/>
<dbReference type="GO" id="GO:0070005">
    <property type="term" value="F:cysteine-type aminopeptidase activity"/>
    <property type="evidence" value="ECO:0007669"/>
    <property type="project" value="InterPro"/>
</dbReference>
<evidence type="ECO:0000313" key="7">
    <source>
        <dbReference type="EMBL" id="VWL85754.1"/>
    </source>
</evidence>
<dbReference type="InterPro" id="IPR004134">
    <property type="entry name" value="Peptidase_C1B"/>
</dbReference>
<feature type="active site" evidence="5">
    <location>
        <position position="379"/>
    </location>
</feature>
<feature type="active site" evidence="5">
    <location>
        <position position="357"/>
    </location>
</feature>
<dbReference type="PANTHER" id="PTHR10363:SF2">
    <property type="entry name" value="BLEOMYCIN HYDROLASE"/>
    <property type="match status" value="1"/>
</dbReference>
<evidence type="ECO:0000256" key="4">
    <source>
        <dbReference type="PIRNR" id="PIRNR005700"/>
    </source>
</evidence>
<dbReference type="PROSITE" id="PS00139">
    <property type="entry name" value="THIOL_PROTEASE_CYS"/>
    <property type="match status" value="1"/>
</dbReference>
<dbReference type="Proteomes" id="UP000419017">
    <property type="component" value="Unassembled WGS sequence"/>
</dbReference>
<dbReference type="CDD" id="cd00585">
    <property type="entry name" value="Peptidase_C1B"/>
    <property type="match status" value="1"/>
</dbReference>
<dbReference type="GO" id="GO:0006508">
    <property type="term" value="P:proteolysis"/>
    <property type="evidence" value="ECO:0007669"/>
    <property type="project" value="UniProtKB-KW"/>
</dbReference>
<dbReference type="InterPro" id="IPR000169">
    <property type="entry name" value="Pept_cys_AS"/>
</dbReference>
<keyword evidence="2 4" id="KW-0378">Hydrolase</keyword>
<dbReference type="EMBL" id="CABWIB010000001">
    <property type="protein sequence ID" value="VWL85754.1"/>
    <property type="molecule type" value="Genomic_DNA"/>
</dbReference>
<evidence type="ECO:0000256" key="3">
    <source>
        <dbReference type="ARBA" id="ARBA00022807"/>
    </source>
</evidence>
<dbReference type="GO" id="GO:0009636">
    <property type="term" value="P:response to toxic substance"/>
    <property type="evidence" value="ECO:0007669"/>
    <property type="project" value="TreeGrafter"/>
</dbReference>
<keyword evidence="1 4" id="KW-0645">Protease</keyword>
<dbReference type="AlphaFoldDB" id="A0A6I8M7A6"/>
<dbReference type="RefSeq" id="WP_156683727.1">
    <property type="nucleotide sequence ID" value="NZ_CABWIB010000001.1"/>
</dbReference>
<dbReference type="Pfam" id="PF03051">
    <property type="entry name" value="Peptidase_C1_2"/>
    <property type="match status" value="1"/>
</dbReference>
<dbReference type="InterPro" id="IPR038765">
    <property type="entry name" value="Papain-like_cys_pep_sf"/>
</dbReference>
<feature type="coiled-coil region" evidence="6">
    <location>
        <begin position="170"/>
        <end position="199"/>
    </location>
</feature>
<keyword evidence="8" id="KW-1185">Reference proteome</keyword>
<keyword evidence="3 4" id="KW-0788">Thiol protease</keyword>
<accession>A0A6I8M7A6</accession>
<dbReference type="PANTHER" id="PTHR10363">
    <property type="entry name" value="BLEOMYCIN HYDROLASE"/>
    <property type="match status" value="1"/>
</dbReference>